<evidence type="ECO:0000313" key="2">
    <source>
        <dbReference type="EMBL" id="MDY0885671.1"/>
    </source>
</evidence>
<sequence>MLTRPDTDALLSIALETLQEELLPRLTGDDKLTGLMIARALAIVQAASHDHGEQSKRETAEIAALLDEPPCDDPVTARRQLAQAIRARKFAPGTPDAVRLRDHLLGVTAARLRLVNLKYMAARQRRAESSI</sequence>
<dbReference type="Proteomes" id="UP001279642">
    <property type="component" value="Unassembled WGS sequence"/>
</dbReference>
<protein>
    <submittedName>
        <fullName evidence="2">DUF6285 domain-containing protein</fullName>
    </submittedName>
</protein>
<dbReference type="InterPro" id="IPR046252">
    <property type="entry name" value="DUF6285"/>
</dbReference>
<proteinExistence type="predicted"/>
<keyword evidence="3" id="KW-1185">Reference proteome</keyword>
<evidence type="ECO:0000313" key="3">
    <source>
        <dbReference type="Proteomes" id="UP001279642"/>
    </source>
</evidence>
<organism evidence="2 3">
    <name type="scientific">Dongia soli</name>
    <dbReference type="NCBI Taxonomy" id="600628"/>
    <lineage>
        <taxon>Bacteria</taxon>
        <taxon>Pseudomonadati</taxon>
        <taxon>Pseudomonadota</taxon>
        <taxon>Alphaproteobacteria</taxon>
        <taxon>Rhodospirillales</taxon>
        <taxon>Dongiaceae</taxon>
        <taxon>Dongia</taxon>
    </lineage>
</organism>
<accession>A0ABU5EHG1</accession>
<comment type="caution">
    <text evidence="2">The sequence shown here is derived from an EMBL/GenBank/DDBJ whole genome shotgun (WGS) entry which is preliminary data.</text>
</comment>
<dbReference type="RefSeq" id="WP_320510746.1">
    <property type="nucleotide sequence ID" value="NZ_JAXCLW010000012.1"/>
</dbReference>
<evidence type="ECO:0000259" key="1">
    <source>
        <dbReference type="Pfam" id="PF19802"/>
    </source>
</evidence>
<reference evidence="2 3" key="1">
    <citation type="journal article" date="2016" name="Antonie Van Leeuwenhoek">
        <title>Dongia soli sp. nov., isolated from soil from Dokdo, Korea.</title>
        <authorList>
            <person name="Kim D.U."/>
            <person name="Lee H."/>
            <person name="Kim H."/>
            <person name="Kim S.G."/>
            <person name="Ka J.O."/>
        </authorList>
    </citation>
    <scope>NUCLEOTIDE SEQUENCE [LARGE SCALE GENOMIC DNA]</scope>
    <source>
        <strain evidence="2 3">D78</strain>
    </source>
</reference>
<gene>
    <name evidence="2" type="ORF">SMD27_22730</name>
</gene>
<dbReference type="Pfam" id="PF19802">
    <property type="entry name" value="DUF6285"/>
    <property type="match status" value="1"/>
</dbReference>
<dbReference type="EMBL" id="JAXCLW010000012">
    <property type="protein sequence ID" value="MDY0885671.1"/>
    <property type="molecule type" value="Genomic_DNA"/>
</dbReference>
<name>A0ABU5EHG1_9PROT</name>
<feature type="domain" description="DUF6285" evidence="1">
    <location>
        <begin position="24"/>
        <end position="116"/>
    </location>
</feature>